<protein>
    <recommendedName>
        <fullName evidence="2">Ice-binding protein C-terminal domain-containing protein</fullName>
    </recommendedName>
</protein>
<dbReference type="Pfam" id="PF07589">
    <property type="entry name" value="PEP-CTERM"/>
    <property type="match status" value="1"/>
</dbReference>
<accession>A0ABN6T9A1</accession>
<dbReference type="InterPro" id="IPR013424">
    <property type="entry name" value="Ice-binding_C"/>
</dbReference>
<evidence type="ECO:0000313" key="3">
    <source>
        <dbReference type="EMBL" id="BDT58772.1"/>
    </source>
</evidence>
<dbReference type="NCBIfam" id="NF038126">
    <property type="entry name" value="PEP_CTERM_FxDxF"/>
    <property type="match status" value="1"/>
</dbReference>
<name>A0ABN6T9A1_9BURK</name>
<gene>
    <name evidence="3" type="ORF">MasN3_22660</name>
</gene>
<keyword evidence="4" id="KW-1185">Reference proteome</keyword>
<organism evidence="3 4">
    <name type="scientific">Massilia varians</name>
    <dbReference type="NCBI Taxonomy" id="457921"/>
    <lineage>
        <taxon>Bacteria</taxon>
        <taxon>Pseudomonadati</taxon>
        <taxon>Pseudomonadota</taxon>
        <taxon>Betaproteobacteria</taxon>
        <taxon>Burkholderiales</taxon>
        <taxon>Oxalobacteraceae</taxon>
        <taxon>Telluria group</taxon>
        <taxon>Massilia</taxon>
    </lineage>
</organism>
<feature type="domain" description="Ice-binding protein C-terminal" evidence="2">
    <location>
        <begin position="152"/>
        <end position="176"/>
    </location>
</feature>
<evidence type="ECO:0000259" key="2">
    <source>
        <dbReference type="Pfam" id="PF07589"/>
    </source>
</evidence>
<keyword evidence="1" id="KW-0732">Signal</keyword>
<proteinExistence type="predicted"/>
<dbReference type="Proteomes" id="UP001163336">
    <property type="component" value="Chromosome"/>
</dbReference>
<dbReference type="EMBL" id="AP026966">
    <property type="protein sequence ID" value="BDT58772.1"/>
    <property type="molecule type" value="Genomic_DNA"/>
</dbReference>
<dbReference type="RefSeq" id="WP_281914209.1">
    <property type="nucleotide sequence ID" value="NZ_AP026966.1"/>
</dbReference>
<evidence type="ECO:0000313" key="4">
    <source>
        <dbReference type="Proteomes" id="UP001163336"/>
    </source>
</evidence>
<feature type="chain" id="PRO_5045470742" description="Ice-binding protein C-terminal domain-containing protein" evidence="1">
    <location>
        <begin position="24"/>
        <end position="181"/>
    </location>
</feature>
<sequence>MKKSLIAAIVFASASFGSSAVMAQEVIGNSPQALDLIDNTAFFGDTFAADNRGNTFADRFTFTVEGDMPMNLDAIISSISRSESEGLDITRLALYGEDDTLITTGTSLMSGAMDVWSISSNNLAAGNYYLQVSGNLVSDTGASFGGAVMLAPVPEPETYGMMLGGLGILGFLARRRKAKQA</sequence>
<feature type="signal peptide" evidence="1">
    <location>
        <begin position="1"/>
        <end position="23"/>
    </location>
</feature>
<evidence type="ECO:0000256" key="1">
    <source>
        <dbReference type="SAM" id="SignalP"/>
    </source>
</evidence>
<reference evidence="3" key="1">
    <citation type="submission" date="2022-11" db="EMBL/GenBank/DDBJ databases">
        <title>Isolation and characterization of PLA-degrading bacterium Massilia sp. from Antarctic soil.</title>
        <authorList>
            <person name="Sato K."/>
            <person name="Gomez-Fuentes C."/>
            <person name="Ahmad S.A."/>
            <person name="Zulkharnain A."/>
        </authorList>
    </citation>
    <scope>NUCLEOTIDE SEQUENCE</scope>
    <source>
        <strain evidence="3">N-3</strain>
    </source>
</reference>
<dbReference type="NCBIfam" id="TIGR02595">
    <property type="entry name" value="PEP_CTERM"/>
    <property type="match status" value="1"/>
</dbReference>